<dbReference type="STRING" id="401472.CUREI_06015"/>
<dbReference type="Gene3D" id="3.40.50.150">
    <property type="entry name" value="Vaccinia Virus protein VP39"/>
    <property type="match status" value="1"/>
</dbReference>
<dbReference type="HOGENOM" id="CLU_026434_1_0_11"/>
<dbReference type="InterPro" id="IPR050723">
    <property type="entry name" value="CFA/CMAS"/>
</dbReference>
<dbReference type="KEGG" id="cuv:CUREI_06015"/>
<dbReference type="EMBL" id="CP009215">
    <property type="protein sequence ID" value="AIL96908.1"/>
    <property type="molecule type" value="Genomic_DNA"/>
</dbReference>
<dbReference type="Proteomes" id="UP000028939">
    <property type="component" value="Chromosome"/>
</dbReference>
<dbReference type="PANTHER" id="PTHR43667:SF2">
    <property type="entry name" value="FATTY ACID C-METHYL TRANSFERASE"/>
    <property type="match status" value="1"/>
</dbReference>
<organism evidence="1 2">
    <name type="scientific">Corynebacterium ureicelerivorans</name>
    <dbReference type="NCBI Taxonomy" id="401472"/>
    <lineage>
        <taxon>Bacteria</taxon>
        <taxon>Bacillati</taxon>
        <taxon>Actinomycetota</taxon>
        <taxon>Actinomycetes</taxon>
        <taxon>Mycobacteriales</taxon>
        <taxon>Corynebacteriaceae</taxon>
        <taxon>Corynebacterium</taxon>
    </lineage>
</organism>
<reference evidence="1 2" key="1">
    <citation type="submission" date="2014-08" db="EMBL/GenBank/DDBJ databases">
        <title>Complete genome sequence of Corynebacterium ureicelerivorans DSM 45051, a lipophilic and urea-splitting isolate from a blood culture of a septicaemia patient.</title>
        <authorList>
            <person name="Tippelt A."/>
            <person name="Albersmeier A."/>
            <person name="Brinkrolf K."/>
            <person name="Ruckert C."/>
            <person name="Tauch A."/>
        </authorList>
    </citation>
    <scope>NUCLEOTIDE SEQUENCE [LARGE SCALE GENOMIC DNA]</scope>
    <source>
        <strain evidence="1 2">IMMIB RIV-2301</strain>
    </source>
</reference>
<sequence length="439" mass="47462">MSEFTRESRPAHLKPIDADVWPGIATVPQPGRLRTKRAEAGFARACAAAGLSLSGDEADITVERAEVFPRIAAGGWVGLAEGYMAGEWSTTSSEQLVDALTALLRAGYRPRTPRVDAPRPAMAGDVPPDLVAHFSGDGMSAFQGHFATGVATTERARVKSHVRGAGRGSEPAHHFVSVTEIGTPMESERADLQDAQNRSVTMLLDAVGVAAGTHMLEYPSGGGKLALAAATRGATVDAVARDARLYAALRERLIFAGSDGSVAPERVAEGPGALARQRRGSYDAVVNTESLETWPRRQQARYLRSVDAMLAPSGRVALQTIVRTSVYSGLADLATESMRAYIWPGLRYASMDEIAKDIDRNTDLRVVARTSAPEHLAASLRLQRITFDGKVRDAAADGFDAVFRRMWVWQFALREAMARLGMIDLAQITLARRNRRGRR</sequence>
<dbReference type="RefSeq" id="WP_038611516.1">
    <property type="nucleotide sequence ID" value="NZ_CP009215.1"/>
</dbReference>
<dbReference type="InterPro" id="IPR029063">
    <property type="entry name" value="SAM-dependent_MTases_sf"/>
</dbReference>
<accession>A0A077HIP5</accession>
<keyword evidence="2" id="KW-1185">Reference proteome</keyword>
<dbReference type="SUPFAM" id="SSF53335">
    <property type="entry name" value="S-adenosyl-L-methionine-dependent methyltransferases"/>
    <property type="match status" value="1"/>
</dbReference>
<protein>
    <submittedName>
        <fullName evidence="1">Cyclopropane-fatty-acyl-phospholipid synthase</fullName>
    </submittedName>
</protein>
<evidence type="ECO:0000313" key="1">
    <source>
        <dbReference type="EMBL" id="AIL96908.1"/>
    </source>
</evidence>
<dbReference type="OrthoDB" id="9782855at2"/>
<dbReference type="Pfam" id="PF02353">
    <property type="entry name" value="CMAS"/>
    <property type="match status" value="1"/>
</dbReference>
<evidence type="ECO:0000313" key="2">
    <source>
        <dbReference type="Proteomes" id="UP000028939"/>
    </source>
</evidence>
<proteinExistence type="predicted"/>
<name>A0A077HIP5_9CORY</name>
<gene>
    <name evidence="1" type="ORF">CUREI_06015</name>
</gene>
<dbReference type="AlphaFoldDB" id="A0A077HIP5"/>
<dbReference type="PANTHER" id="PTHR43667">
    <property type="entry name" value="CYCLOPROPANE-FATTY-ACYL-PHOSPHOLIPID SYNTHASE"/>
    <property type="match status" value="1"/>
</dbReference>